<name>A0A1X7RGT0_ZYMT9</name>
<dbReference type="GO" id="GO:0022857">
    <property type="term" value="F:transmembrane transporter activity"/>
    <property type="evidence" value="ECO:0007669"/>
    <property type="project" value="InterPro"/>
</dbReference>
<organism evidence="7 8">
    <name type="scientific">Zymoseptoria tritici (strain ST99CH_3D7)</name>
    <dbReference type="NCBI Taxonomy" id="1276538"/>
    <lineage>
        <taxon>Eukaryota</taxon>
        <taxon>Fungi</taxon>
        <taxon>Dikarya</taxon>
        <taxon>Ascomycota</taxon>
        <taxon>Pezizomycotina</taxon>
        <taxon>Dothideomycetes</taxon>
        <taxon>Dothideomycetidae</taxon>
        <taxon>Mycosphaerellales</taxon>
        <taxon>Mycosphaerellaceae</taxon>
        <taxon>Zymoseptoria</taxon>
    </lineage>
</organism>
<keyword evidence="3 5" id="KW-1133">Transmembrane helix</keyword>
<dbReference type="InterPro" id="IPR035396">
    <property type="entry name" value="Bac_rhamnosid6H"/>
</dbReference>
<dbReference type="InterPro" id="IPR020846">
    <property type="entry name" value="MFS_dom"/>
</dbReference>
<feature type="transmembrane region" description="Helical" evidence="5">
    <location>
        <begin position="1111"/>
        <end position="1131"/>
    </location>
</feature>
<evidence type="ECO:0000256" key="1">
    <source>
        <dbReference type="ARBA" id="ARBA00004141"/>
    </source>
</evidence>
<dbReference type="EMBL" id="LT853692">
    <property type="protein sequence ID" value="SMQ46612.1"/>
    <property type="molecule type" value="Genomic_DNA"/>
</dbReference>
<feature type="transmembrane region" description="Helical" evidence="5">
    <location>
        <begin position="922"/>
        <end position="942"/>
    </location>
</feature>
<feature type="transmembrane region" description="Helical" evidence="5">
    <location>
        <begin position="1143"/>
        <end position="1165"/>
    </location>
</feature>
<gene>
    <name evidence="7" type="ORF">ZT3D7_G1758</name>
</gene>
<protein>
    <recommendedName>
        <fullName evidence="6">Major facilitator superfamily (MFS) profile domain-containing protein</fullName>
    </recommendedName>
</protein>
<dbReference type="Gene3D" id="2.60.120.260">
    <property type="entry name" value="Galactose-binding domain-like"/>
    <property type="match status" value="1"/>
</dbReference>
<dbReference type="GO" id="GO:0016020">
    <property type="term" value="C:membrane"/>
    <property type="evidence" value="ECO:0007669"/>
    <property type="project" value="UniProtKB-SubCell"/>
</dbReference>
<dbReference type="SUPFAM" id="SSF48208">
    <property type="entry name" value="Six-hairpin glycosidases"/>
    <property type="match status" value="1"/>
</dbReference>
<dbReference type="PANTHER" id="PTHR34987:SF2">
    <property type="entry name" value="B, PUTATIVE (AFU_ORTHOLOGUE AFUA_7G05040)-RELATED"/>
    <property type="match status" value="1"/>
</dbReference>
<feature type="transmembrane region" description="Helical" evidence="5">
    <location>
        <begin position="896"/>
        <end position="915"/>
    </location>
</feature>
<dbReference type="InterPro" id="IPR036259">
    <property type="entry name" value="MFS_trans_sf"/>
</dbReference>
<comment type="subcellular location">
    <subcellularLocation>
        <location evidence="1">Membrane</location>
        <topology evidence="1">Multi-pass membrane protein</topology>
    </subcellularLocation>
</comment>
<keyword evidence="2 5" id="KW-0812">Transmembrane</keyword>
<sequence length="1302" mass="146791">MKLSDTDQKVISQLNANWIWTPHWIDSAEINTAGRIVHFKRQVQISSLPETAVLHFSADTRYKLYVNGARMAVGPCRSSPYIWYYDTLDIAPFLIEGQNVFEFAVIRYFASSRAAMPFERTQYPGLTICGGFVVNDLFHDLDSTKGWRCWIDDSIRFPTGLVDDGFLHISERITPAPQAPTYAPIPYGYKTLNGDILPWRLRPRSIPMPEESVANVHAVRSCQSARQISDWTAFLRGSASLTLPAKSSHRLEIQAEVHSTAFLRWTFDARQQSQIKMKVTYSEGYELEPRSYPFFRTKKDRVDASNGHLLGPFDEIILDIVPGQMNVYEPFWFRTFRLFRLEIDVGAEAVELSKFEAKQTNYPLDVKASWQDHGDPQSEKIWEVSIRTMRNCMHDAYSDCPFYEQLQYSGDSRSVGLFHYLISGDDRLMRQTINNFASSIGSEGLTQSRFPSHVMQLIAGFSIYWILQVCDHHLFFGDTAYSRSFLPRIDGVLEFFASYVDERGLVSGLPADVWQYVDWVTTWGATDDHPDKGVPTSGRKSNLHTYFSLLYAYGLQKAAKLLIEVGRPAHAAEYESRAQSLQRAVRTHCYDGSFFTDSTSDVAGDDAYSQHCQVFAVLSGAAEGTERFRLLHEAFNKPMFSKCSYVMRFYALRAFSIAGDELYESMWQPTWEPWRQMLANNLTTWEEDDVRQRSDCHAWGSVPIYEYCTELAGVQPLGPGCKKVLFKPRLNLSKAIDAVVALGKDNLAKVSWSIDANGEKQRLSSASATQTEDEMTNERPFEKTVDTHIEEHVHSGPTMQMRSKADDDSVWQSMKKYKRVGVVAMSAAFAASLDGYQITLNGGIVSNKGFIRQFATPGTKIIAGKYISAWGGIQSAGQALGQIGLQFVADAFGRKVALLTLWIFLVASIFAETFATRWEHWLVAKLFSGMGVGMLQSTVPVYLSEVAPTQLRGFFINAYTFWFVVGQLFGSVALKSLRDSDPYDFRTAIYTQWAMVGTMGTIFFLLPETPWWLVQKGRSSDAAKILRKYNGHIDGYRVQETIDIMNNTIEEERHLAKRDSQEGFFSVFQGQNLIRFVIAAWPKITQQLVGLTVFNTYATYFFQYAGNKDPFLVTVILSCCQILSMMVTCSLTDTIGRRPLTIYPYGVTVLSVLSIGIIGCFDYKAQATGSLLVFFGCMATFATTGASAIGYAYAAEVPQQRLRARTAAFGLAASNCIAIMFNFCTPLMINGTNKWGVKTGFFFAGTGALAVAISWYILPELARRTPAEIDEMFEKKVTLRKFKRYVTDVQMNVEEPSKLEGT</sequence>
<dbReference type="InterPro" id="IPR005829">
    <property type="entry name" value="Sugar_transporter_CS"/>
</dbReference>
<feature type="domain" description="Major facilitator superfamily (MFS) profile" evidence="6">
    <location>
        <begin position="823"/>
        <end position="1262"/>
    </location>
</feature>
<dbReference type="SUPFAM" id="SSF103473">
    <property type="entry name" value="MFS general substrate transporter"/>
    <property type="match status" value="1"/>
</dbReference>
<keyword evidence="4 5" id="KW-0472">Membrane</keyword>
<proteinExistence type="predicted"/>
<accession>A0A1X7RGT0</accession>
<feature type="transmembrane region" description="Helical" evidence="5">
    <location>
        <begin position="1241"/>
        <end position="1258"/>
    </location>
</feature>
<evidence type="ECO:0000313" key="8">
    <source>
        <dbReference type="Proteomes" id="UP000215127"/>
    </source>
</evidence>
<dbReference type="Gene3D" id="1.50.10.10">
    <property type="match status" value="1"/>
</dbReference>
<dbReference type="InterPro" id="IPR012341">
    <property type="entry name" value="6hp_glycosidase-like_sf"/>
</dbReference>
<evidence type="ECO:0000256" key="4">
    <source>
        <dbReference type="ARBA" id="ARBA00023136"/>
    </source>
</evidence>
<dbReference type="InterPro" id="IPR005828">
    <property type="entry name" value="MFS_sugar_transport-like"/>
</dbReference>
<dbReference type="InterPro" id="IPR008928">
    <property type="entry name" value="6-hairpin_glycosidase_sf"/>
</dbReference>
<dbReference type="Gene3D" id="2.60.420.10">
    <property type="entry name" value="Maltose phosphorylase, domain 3"/>
    <property type="match status" value="1"/>
</dbReference>
<evidence type="ECO:0000313" key="7">
    <source>
        <dbReference type="EMBL" id="SMQ46612.1"/>
    </source>
</evidence>
<dbReference type="Pfam" id="PF00083">
    <property type="entry name" value="Sugar_tr"/>
    <property type="match status" value="1"/>
</dbReference>
<reference evidence="7 8" key="1">
    <citation type="submission" date="2016-06" db="EMBL/GenBank/DDBJ databases">
        <authorList>
            <person name="Kjaerup R.B."/>
            <person name="Dalgaard T.S."/>
            <person name="Juul-Madsen H.R."/>
        </authorList>
    </citation>
    <scope>NUCLEOTIDE SEQUENCE [LARGE SCALE GENOMIC DNA]</scope>
</reference>
<evidence type="ECO:0000256" key="5">
    <source>
        <dbReference type="SAM" id="Phobius"/>
    </source>
</evidence>
<evidence type="ECO:0000256" key="3">
    <source>
        <dbReference type="ARBA" id="ARBA00022989"/>
    </source>
</evidence>
<keyword evidence="8" id="KW-1185">Reference proteome</keyword>
<evidence type="ECO:0000256" key="2">
    <source>
        <dbReference type="ARBA" id="ARBA00022692"/>
    </source>
</evidence>
<dbReference type="PROSITE" id="PS50850">
    <property type="entry name" value="MFS"/>
    <property type="match status" value="1"/>
</dbReference>
<dbReference type="Gene3D" id="1.20.1250.20">
    <property type="entry name" value="MFS general substrate transporter like domains"/>
    <property type="match status" value="1"/>
</dbReference>
<dbReference type="PANTHER" id="PTHR34987">
    <property type="entry name" value="C, PUTATIVE (AFU_ORTHOLOGUE AFUA_3G02880)-RELATED"/>
    <property type="match status" value="1"/>
</dbReference>
<dbReference type="GO" id="GO:0005975">
    <property type="term" value="P:carbohydrate metabolic process"/>
    <property type="evidence" value="ECO:0007669"/>
    <property type="project" value="InterPro"/>
</dbReference>
<dbReference type="PROSITE" id="PS00217">
    <property type="entry name" value="SUGAR_TRANSPORT_2"/>
    <property type="match status" value="1"/>
</dbReference>
<dbReference type="GO" id="GO:0003824">
    <property type="term" value="F:catalytic activity"/>
    <property type="evidence" value="ECO:0007669"/>
    <property type="project" value="UniProtKB-ARBA"/>
</dbReference>
<evidence type="ECO:0000259" key="6">
    <source>
        <dbReference type="PROSITE" id="PS50850"/>
    </source>
</evidence>
<feature type="transmembrane region" description="Helical" evidence="5">
    <location>
        <begin position="954"/>
        <end position="975"/>
    </location>
</feature>
<dbReference type="Pfam" id="PF17389">
    <property type="entry name" value="Bac_rhamnosid6H"/>
    <property type="match status" value="1"/>
</dbReference>
<feature type="transmembrane region" description="Helical" evidence="5">
    <location>
        <begin position="1171"/>
        <end position="1194"/>
    </location>
</feature>
<feature type="transmembrane region" description="Helical" evidence="5">
    <location>
        <begin position="1206"/>
        <end position="1229"/>
    </location>
</feature>
<feature type="transmembrane region" description="Helical" evidence="5">
    <location>
        <begin position="987"/>
        <end position="1006"/>
    </location>
</feature>
<dbReference type="Proteomes" id="UP000215127">
    <property type="component" value="Chromosome 1"/>
</dbReference>